<evidence type="ECO:0000256" key="1">
    <source>
        <dbReference type="SAM" id="SignalP"/>
    </source>
</evidence>
<accession>A0A345UFY0</accession>
<dbReference type="KEGG" id="cprv:CYPRO_0094"/>
<feature type="signal peptide" evidence="1">
    <location>
        <begin position="1"/>
        <end position="18"/>
    </location>
</feature>
<dbReference type="EMBL" id="CP027806">
    <property type="protein sequence ID" value="AXI99381.1"/>
    <property type="molecule type" value="Genomic_DNA"/>
</dbReference>
<sequence>MLLMVLFGMLLFTSAAEARQGGTLGDSDIRLYTFGGTVSLQSHGYSSTRVGNLREPLGGLATANLNFSVLGFSSGLNIRYSTDNSRLRQDMNEVSFNGGWRWVQLAAGDVSPGLNRYSLRGTRIRGAHLELTPGALRLEAAGGRVNRRVTGLDDSESAFGRSALRQSYERWLYAGRLGLGRKNGNHFYLGVVYAWDEDEELPEIEGGRPRPRPEENLLVSPDFQLSFFDRRFQIEAQNAVSVFSRDTRAEALDLSEAGLPSFLEGIFTPRTSTRVNFATQVQSRIDLSPLNLNLGFERIQPGFRSMGLRNVNDDMQNITVQPQLRLLQGRLNLSTNMRFGRDNILNQRTATQRRTDFGLNAQTQITNNFSLSAGYNRLVNRTEISAPAGDDPTFDYPEQSVISQNFSIQPAYAWSEGSQTHAIAMSANYQVLDVQIDNSDRDLGNTFFSANGTYSLSFTSGLNFNTNLMMARGDAPASDFRNWGLNVGVGHSFFDRKLSVNLNGGFAQNRTETEAGGELRVQAQQQLTGNFTMMYRPIRSNTIRLTARTINNQITEGAGRAFQELEVRLSISQRF</sequence>
<name>A0A345UFY0_9BACT</name>
<dbReference type="AlphaFoldDB" id="A0A345UFY0"/>
<gene>
    <name evidence="2" type="ORF">CYPRO_0094</name>
</gene>
<reference evidence="2 3" key="1">
    <citation type="submission" date="2018-03" db="EMBL/GenBank/DDBJ databases">
        <title>Phenotypic and genomic properties of Cyclonatronum proteinivorum gen. nov., sp. nov., a haloalkaliphilic bacteroidete from soda lakes possessing Na+-translocating rhodopsin.</title>
        <authorList>
            <person name="Toshchakov S.V."/>
            <person name="Korzhenkov A."/>
            <person name="Samarov N.I."/>
            <person name="Kublanov I.V."/>
            <person name="Muntyan M.S."/>
            <person name="Sorokin D.Y."/>
        </authorList>
    </citation>
    <scope>NUCLEOTIDE SEQUENCE [LARGE SCALE GENOMIC DNA]</scope>
    <source>
        <strain evidence="2 3">Omega</strain>
    </source>
</reference>
<evidence type="ECO:0000313" key="2">
    <source>
        <dbReference type="EMBL" id="AXI99381.1"/>
    </source>
</evidence>
<proteinExistence type="predicted"/>
<organism evidence="2 3">
    <name type="scientific">Cyclonatronum proteinivorum</name>
    <dbReference type="NCBI Taxonomy" id="1457365"/>
    <lineage>
        <taxon>Bacteria</taxon>
        <taxon>Pseudomonadati</taxon>
        <taxon>Balneolota</taxon>
        <taxon>Balneolia</taxon>
        <taxon>Balneolales</taxon>
        <taxon>Cyclonatronaceae</taxon>
        <taxon>Cyclonatronum</taxon>
    </lineage>
</organism>
<dbReference type="SUPFAM" id="SSF56935">
    <property type="entry name" value="Porins"/>
    <property type="match status" value="1"/>
</dbReference>
<evidence type="ECO:0000313" key="3">
    <source>
        <dbReference type="Proteomes" id="UP000254808"/>
    </source>
</evidence>
<keyword evidence="1" id="KW-0732">Signal</keyword>
<dbReference type="Proteomes" id="UP000254808">
    <property type="component" value="Chromosome"/>
</dbReference>
<protein>
    <recommendedName>
        <fullName evidence="4">TIGR03016 family PEP-CTERM system-associated outer membrane protein</fullName>
    </recommendedName>
</protein>
<evidence type="ECO:0008006" key="4">
    <source>
        <dbReference type="Google" id="ProtNLM"/>
    </source>
</evidence>
<feature type="chain" id="PRO_5016913663" description="TIGR03016 family PEP-CTERM system-associated outer membrane protein" evidence="1">
    <location>
        <begin position="19"/>
        <end position="575"/>
    </location>
</feature>
<keyword evidence="3" id="KW-1185">Reference proteome</keyword>